<evidence type="ECO:0000313" key="5">
    <source>
        <dbReference type="Proteomes" id="UP001500618"/>
    </source>
</evidence>
<sequence length="232" mass="25420">MGVTRRADSSPQTLAVFELLQAEPARWWHGYDIAKATGLRSGTLYPLLVRLADHGLLEAHWESDPPTGRPRRHLYRLTTQGMARTEEACTPLVSAGRNAPDAYRGRVNIEWIEPSAVAEVVRAARADGFEVYVLSTTGESDRQAFFDAVRTGCPLDPPLVSARSWDAMIDSLSGGLLVVDAVRIAIVWSGSAAIRADNPTEFEVALSVLTAVCDRLATAARHRKSVRLYVDH</sequence>
<name>A0ABN2I3W8_9ACTN</name>
<dbReference type="Pfam" id="PF03551">
    <property type="entry name" value="PadR"/>
    <property type="match status" value="1"/>
</dbReference>
<keyword evidence="5" id="KW-1185">Reference proteome</keyword>
<evidence type="ECO:0008006" key="6">
    <source>
        <dbReference type="Google" id="ProtNLM"/>
    </source>
</evidence>
<feature type="domain" description="Transcription regulator PadR N-terminal" evidence="3">
    <location>
        <begin position="29"/>
        <end position="86"/>
    </location>
</feature>
<gene>
    <name evidence="4" type="ORF">GCM10009765_54520</name>
</gene>
<dbReference type="Proteomes" id="UP001500618">
    <property type="component" value="Unassembled WGS sequence"/>
</dbReference>
<protein>
    <recommendedName>
        <fullName evidence="6">PadR family transcriptional regulator</fullName>
    </recommendedName>
</protein>
<feature type="domain" description="Barstar (barnase inhibitor)" evidence="2">
    <location>
        <begin position="132"/>
        <end position="220"/>
    </location>
</feature>
<dbReference type="Gene3D" id="3.30.370.10">
    <property type="entry name" value="Barstar-like"/>
    <property type="match status" value="1"/>
</dbReference>
<evidence type="ECO:0000313" key="4">
    <source>
        <dbReference type="EMBL" id="GAA1698208.1"/>
    </source>
</evidence>
<accession>A0ABN2I3W8</accession>
<dbReference type="InterPro" id="IPR000468">
    <property type="entry name" value="Barstar"/>
</dbReference>
<dbReference type="SUPFAM" id="SSF46785">
    <property type="entry name" value="Winged helix' DNA-binding domain"/>
    <property type="match status" value="1"/>
</dbReference>
<proteinExistence type="inferred from homology"/>
<dbReference type="EMBL" id="BAAANY010000021">
    <property type="protein sequence ID" value="GAA1698208.1"/>
    <property type="molecule type" value="Genomic_DNA"/>
</dbReference>
<evidence type="ECO:0000259" key="2">
    <source>
        <dbReference type="Pfam" id="PF01337"/>
    </source>
</evidence>
<dbReference type="InterPro" id="IPR036388">
    <property type="entry name" value="WH-like_DNA-bd_sf"/>
</dbReference>
<comment type="similarity">
    <text evidence="1">Belongs to the barstar family.</text>
</comment>
<dbReference type="InterPro" id="IPR036390">
    <property type="entry name" value="WH_DNA-bd_sf"/>
</dbReference>
<organism evidence="4 5">
    <name type="scientific">Fodinicola feengrottensis</name>
    <dbReference type="NCBI Taxonomy" id="435914"/>
    <lineage>
        <taxon>Bacteria</taxon>
        <taxon>Bacillati</taxon>
        <taxon>Actinomycetota</taxon>
        <taxon>Actinomycetes</taxon>
        <taxon>Mycobacteriales</taxon>
        <taxon>Fodinicola</taxon>
    </lineage>
</organism>
<evidence type="ECO:0000256" key="1">
    <source>
        <dbReference type="ARBA" id="ARBA00006845"/>
    </source>
</evidence>
<dbReference type="Pfam" id="PF01337">
    <property type="entry name" value="Barstar"/>
    <property type="match status" value="1"/>
</dbReference>
<dbReference type="InterPro" id="IPR005149">
    <property type="entry name" value="Tscrpt_reg_PadR_N"/>
</dbReference>
<dbReference type="InterPro" id="IPR035905">
    <property type="entry name" value="Barstar-like_sf"/>
</dbReference>
<comment type="caution">
    <text evidence="4">The sequence shown here is derived from an EMBL/GenBank/DDBJ whole genome shotgun (WGS) entry which is preliminary data.</text>
</comment>
<dbReference type="Gene3D" id="1.10.10.10">
    <property type="entry name" value="Winged helix-like DNA-binding domain superfamily/Winged helix DNA-binding domain"/>
    <property type="match status" value="1"/>
</dbReference>
<evidence type="ECO:0000259" key="3">
    <source>
        <dbReference type="Pfam" id="PF03551"/>
    </source>
</evidence>
<reference evidence="4 5" key="1">
    <citation type="journal article" date="2019" name="Int. J. Syst. Evol. Microbiol.">
        <title>The Global Catalogue of Microorganisms (GCM) 10K type strain sequencing project: providing services to taxonomists for standard genome sequencing and annotation.</title>
        <authorList>
            <consortium name="The Broad Institute Genomics Platform"/>
            <consortium name="The Broad Institute Genome Sequencing Center for Infectious Disease"/>
            <person name="Wu L."/>
            <person name="Ma J."/>
        </authorList>
    </citation>
    <scope>NUCLEOTIDE SEQUENCE [LARGE SCALE GENOMIC DNA]</scope>
    <source>
        <strain evidence="4 5">JCM 14718</strain>
    </source>
</reference>